<accession>A0ACB7P7T4</accession>
<keyword evidence="2" id="KW-1185">Reference proteome</keyword>
<dbReference type="Proteomes" id="UP000724584">
    <property type="component" value="Unassembled WGS sequence"/>
</dbReference>
<gene>
    <name evidence="1" type="ORF">F5144DRAFT_247604</name>
</gene>
<protein>
    <submittedName>
        <fullName evidence="1">Uncharacterized protein</fullName>
    </submittedName>
</protein>
<sequence length="318" mass="36374">MTAALPNDLALSTTYIPSTGATYSVVYGCNDSQMDEIWRRLWLAGDHTDHPLLVVGIFMELDRERLIGMAESLADKFTLGSDILENKSWDSTNPKMQGYLEVCLRSRTLIDYIRAAKRQLAKVLVEIDGLERLWRQSNPKRTVSRARLKAEKGKRQRKIKRMLETGEKMKQRIREMLDEYDDKVDECKKMAQNLSLAMQSVWNQIAREDSVTNTRISTANTMIALETKRESAQMRSIALLTMIYLPLSCVASVFSTTLFNWNPSDGEPIVSKYIWVLLTLALVLTCITVLAWHFTTNHEKKREGKRRGTFDTVLSDAV</sequence>
<name>A0ACB7P7T4_9PEZI</name>
<reference evidence="1 2" key="1">
    <citation type="journal article" date="2021" name="Nat. Commun.">
        <title>Genetic determinants of endophytism in the Arabidopsis root mycobiome.</title>
        <authorList>
            <person name="Mesny F."/>
            <person name="Miyauchi S."/>
            <person name="Thiergart T."/>
            <person name="Pickel B."/>
            <person name="Atanasova L."/>
            <person name="Karlsson M."/>
            <person name="Huettel B."/>
            <person name="Barry K.W."/>
            <person name="Haridas S."/>
            <person name="Chen C."/>
            <person name="Bauer D."/>
            <person name="Andreopoulos W."/>
            <person name="Pangilinan J."/>
            <person name="LaButti K."/>
            <person name="Riley R."/>
            <person name="Lipzen A."/>
            <person name="Clum A."/>
            <person name="Drula E."/>
            <person name="Henrissat B."/>
            <person name="Kohler A."/>
            <person name="Grigoriev I.V."/>
            <person name="Martin F.M."/>
            <person name="Hacquard S."/>
        </authorList>
    </citation>
    <scope>NUCLEOTIDE SEQUENCE [LARGE SCALE GENOMIC DNA]</scope>
    <source>
        <strain evidence="1 2">MPI-SDFR-AT-0079</strain>
    </source>
</reference>
<evidence type="ECO:0000313" key="2">
    <source>
        <dbReference type="Proteomes" id="UP000724584"/>
    </source>
</evidence>
<dbReference type="EMBL" id="JAGIZQ010000004">
    <property type="protein sequence ID" value="KAH6632299.1"/>
    <property type="molecule type" value="Genomic_DNA"/>
</dbReference>
<evidence type="ECO:0000313" key="1">
    <source>
        <dbReference type="EMBL" id="KAH6632299.1"/>
    </source>
</evidence>
<proteinExistence type="predicted"/>
<comment type="caution">
    <text evidence="1">The sequence shown here is derived from an EMBL/GenBank/DDBJ whole genome shotgun (WGS) entry which is preliminary data.</text>
</comment>
<organism evidence="1 2">
    <name type="scientific">Chaetomium tenue</name>
    <dbReference type="NCBI Taxonomy" id="1854479"/>
    <lineage>
        <taxon>Eukaryota</taxon>
        <taxon>Fungi</taxon>
        <taxon>Dikarya</taxon>
        <taxon>Ascomycota</taxon>
        <taxon>Pezizomycotina</taxon>
        <taxon>Sordariomycetes</taxon>
        <taxon>Sordariomycetidae</taxon>
        <taxon>Sordariales</taxon>
        <taxon>Chaetomiaceae</taxon>
        <taxon>Chaetomium</taxon>
    </lineage>
</organism>